<comment type="caution">
    <text evidence="3">The sequence shown here is derived from an EMBL/GenBank/DDBJ whole genome shotgun (WGS) entry which is preliminary data.</text>
</comment>
<dbReference type="InterPro" id="IPR045010">
    <property type="entry name" value="MDR_fam"/>
</dbReference>
<sequence length="360" mass="38994">MALPTKTKCWLMARAPMGLPTYSGENPTFVFETKDLPELKSGQILVEALYMSNDPSQRTWMSALVPGTRHYVQLIENGSVMRARGIVKILKSASPSFQEGQLGYGPVGWSEYNVLDAETVRPIAPLPNGIDMTYHIGTLGLTGMTAYYGLIDIVGARKGETIVISGAAGATGSMAVRIARHLIQAGRVIGIAGTDEKCRWVEKIGADICLNYKSPTFEADLAKTTKDSLIDVYFDNVGGEMLDKMLGHMAMHGRVALCGAISSYNASGSCGGAVLFTNYPQMITMRLALRGFVVHDFANDEAKRERFTQAILDSDILSGMADATDTPDTVVAGSVEDIPRVWLRLFEGANQGKLITKLQK</sequence>
<dbReference type="Gene3D" id="3.90.180.10">
    <property type="entry name" value="Medium-chain alcohol dehydrogenases, catalytic domain"/>
    <property type="match status" value="1"/>
</dbReference>
<feature type="domain" description="Enoyl reductase (ER)" evidence="2">
    <location>
        <begin position="24"/>
        <end position="356"/>
    </location>
</feature>
<dbReference type="InterPro" id="IPR011032">
    <property type="entry name" value="GroES-like_sf"/>
</dbReference>
<dbReference type="InterPro" id="IPR013149">
    <property type="entry name" value="ADH-like_C"/>
</dbReference>
<name>A0ABR0JVK1_9EURO</name>
<dbReference type="Gene3D" id="3.40.50.720">
    <property type="entry name" value="NAD(P)-binding Rossmann-like Domain"/>
    <property type="match status" value="1"/>
</dbReference>
<proteinExistence type="predicted"/>
<evidence type="ECO:0000313" key="3">
    <source>
        <dbReference type="EMBL" id="KAK5074474.1"/>
    </source>
</evidence>
<reference evidence="3 4" key="1">
    <citation type="submission" date="2023-08" db="EMBL/GenBank/DDBJ databases">
        <title>Black Yeasts Isolated from many extreme environments.</title>
        <authorList>
            <person name="Coleine C."/>
            <person name="Stajich J.E."/>
            <person name="Selbmann L."/>
        </authorList>
    </citation>
    <scope>NUCLEOTIDE SEQUENCE [LARGE SCALE GENOMIC DNA]</scope>
    <source>
        <strain evidence="3 4">CCFEE 5885</strain>
    </source>
</reference>
<dbReference type="InterPro" id="IPR020843">
    <property type="entry name" value="ER"/>
</dbReference>
<evidence type="ECO:0000256" key="1">
    <source>
        <dbReference type="ARBA" id="ARBA00023002"/>
    </source>
</evidence>
<dbReference type="Pfam" id="PF00107">
    <property type="entry name" value="ADH_zinc_N"/>
    <property type="match status" value="1"/>
</dbReference>
<dbReference type="Proteomes" id="UP001345013">
    <property type="component" value="Unassembled WGS sequence"/>
</dbReference>
<dbReference type="SUPFAM" id="SSF51735">
    <property type="entry name" value="NAD(P)-binding Rossmann-fold domains"/>
    <property type="match status" value="1"/>
</dbReference>
<gene>
    <name evidence="3" type="primary">QOR1_2</name>
    <name evidence="3" type="ORF">LTR24_010192</name>
</gene>
<protein>
    <submittedName>
        <fullName evidence="3">Quinone oxidoreductase</fullName>
    </submittedName>
</protein>
<dbReference type="Pfam" id="PF16884">
    <property type="entry name" value="ADH_N_2"/>
    <property type="match status" value="1"/>
</dbReference>
<dbReference type="InterPro" id="IPR041694">
    <property type="entry name" value="ADH_N_2"/>
</dbReference>
<keyword evidence="1" id="KW-0560">Oxidoreductase</keyword>
<accession>A0ABR0JVK1</accession>
<evidence type="ECO:0000259" key="2">
    <source>
        <dbReference type="SMART" id="SM00829"/>
    </source>
</evidence>
<dbReference type="CDD" id="cd05288">
    <property type="entry name" value="PGDH"/>
    <property type="match status" value="1"/>
</dbReference>
<dbReference type="EMBL" id="JAVRRG010000286">
    <property type="protein sequence ID" value="KAK5074474.1"/>
    <property type="molecule type" value="Genomic_DNA"/>
</dbReference>
<evidence type="ECO:0000313" key="4">
    <source>
        <dbReference type="Proteomes" id="UP001345013"/>
    </source>
</evidence>
<keyword evidence="4" id="KW-1185">Reference proteome</keyword>
<dbReference type="PANTHER" id="PTHR43205">
    <property type="entry name" value="PROSTAGLANDIN REDUCTASE"/>
    <property type="match status" value="1"/>
</dbReference>
<organism evidence="3 4">
    <name type="scientific">Lithohypha guttulata</name>
    <dbReference type="NCBI Taxonomy" id="1690604"/>
    <lineage>
        <taxon>Eukaryota</taxon>
        <taxon>Fungi</taxon>
        <taxon>Dikarya</taxon>
        <taxon>Ascomycota</taxon>
        <taxon>Pezizomycotina</taxon>
        <taxon>Eurotiomycetes</taxon>
        <taxon>Chaetothyriomycetidae</taxon>
        <taxon>Chaetothyriales</taxon>
        <taxon>Trichomeriaceae</taxon>
        <taxon>Lithohypha</taxon>
    </lineage>
</organism>
<dbReference type="InterPro" id="IPR036291">
    <property type="entry name" value="NAD(P)-bd_dom_sf"/>
</dbReference>
<dbReference type="PANTHER" id="PTHR43205:SF19">
    <property type="entry name" value="ENOYL REDUCTASE (ER) DOMAIN-CONTAINING PROTEIN"/>
    <property type="match status" value="1"/>
</dbReference>
<dbReference type="SMART" id="SM00829">
    <property type="entry name" value="PKS_ER"/>
    <property type="match status" value="1"/>
</dbReference>
<dbReference type="SUPFAM" id="SSF50129">
    <property type="entry name" value="GroES-like"/>
    <property type="match status" value="1"/>
</dbReference>